<name>A0AAE0A1D8_9ROSI</name>
<dbReference type="GO" id="GO:0009506">
    <property type="term" value="C:plasmodesma"/>
    <property type="evidence" value="ECO:0007669"/>
    <property type="project" value="TreeGrafter"/>
</dbReference>
<reference evidence="2" key="1">
    <citation type="journal article" date="2023" name="Plant J.">
        <title>Genome sequences and population genomics provide insights into the demographic history, inbreeding, and mutation load of two 'living fossil' tree species of Dipteronia.</title>
        <authorList>
            <person name="Feng Y."/>
            <person name="Comes H.P."/>
            <person name="Chen J."/>
            <person name="Zhu S."/>
            <person name="Lu R."/>
            <person name="Zhang X."/>
            <person name="Li P."/>
            <person name="Qiu J."/>
            <person name="Olsen K.M."/>
            <person name="Qiu Y."/>
        </authorList>
    </citation>
    <scope>NUCLEOTIDE SEQUENCE</scope>
    <source>
        <strain evidence="2">NBL</strain>
    </source>
</reference>
<feature type="domain" description="AIR9-like A9" evidence="1">
    <location>
        <begin position="283"/>
        <end position="369"/>
    </location>
</feature>
<gene>
    <name evidence="2" type="ORF">Dsin_021827</name>
</gene>
<organism evidence="2 3">
    <name type="scientific">Dipteronia sinensis</name>
    <dbReference type="NCBI Taxonomy" id="43782"/>
    <lineage>
        <taxon>Eukaryota</taxon>
        <taxon>Viridiplantae</taxon>
        <taxon>Streptophyta</taxon>
        <taxon>Embryophyta</taxon>
        <taxon>Tracheophyta</taxon>
        <taxon>Spermatophyta</taxon>
        <taxon>Magnoliopsida</taxon>
        <taxon>eudicotyledons</taxon>
        <taxon>Gunneridae</taxon>
        <taxon>Pentapetalae</taxon>
        <taxon>rosids</taxon>
        <taxon>malvids</taxon>
        <taxon>Sapindales</taxon>
        <taxon>Sapindaceae</taxon>
        <taxon>Hippocastanoideae</taxon>
        <taxon>Acereae</taxon>
        <taxon>Dipteronia</taxon>
    </lineage>
</organism>
<comment type="caution">
    <text evidence="2">The sequence shown here is derived from an EMBL/GenBank/DDBJ whole genome shotgun (WGS) entry which is preliminary data.</text>
</comment>
<dbReference type="Proteomes" id="UP001281410">
    <property type="component" value="Unassembled WGS sequence"/>
</dbReference>
<feature type="domain" description="AIR9-like A9" evidence="1">
    <location>
        <begin position="118"/>
        <end position="162"/>
    </location>
</feature>
<keyword evidence="3" id="KW-1185">Reference proteome</keyword>
<evidence type="ECO:0000313" key="2">
    <source>
        <dbReference type="EMBL" id="KAK3198412.1"/>
    </source>
</evidence>
<dbReference type="InterPro" id="IPR056284">
    <property type="entry name" value="AIR9-like_A9"/>
</dbReference>
<feature type="domain" description="AIR9-like A9" evidence="1">
    <location>
        <begin position="21"/>
        <end position="107"/>
    </location>
</feature>
<dbReference type="AlphaFoldDB" id="A0AAE0A1D8"/>
<dbReference type="EMBL" id="JANJYJ010000007">
    <property type="protein sequence ID" value="KAK3198412.1"/>
    <property type="molecule type" value="Genomic_DNA"/>
</dbReference>
<dbReference type="PANTHER" id="PTHR31149:SF11">
    <property type="entry name" value="187-KDA MICROTUBULE-ASSOCIATED PROTEIN AIR9"/>
    <property type="match status" value="1"/>
</dbReference>
<feature type="domain" description="AIR9-like A9" evidence="1">
    <location>
        <begin position="170"/>
        <end position="257"/>
    </location>
</feature>
<dbReference type="Pfam" id="PF23197">
    <property type="entry name" value="IG_AIR9"/>
    <property type="match status" value="4"/>
</dbReference>
<evidence type="ECO:0000259" key="1">
    <source>
        <dbReference type="Pfam" id="PF23197"/>
    </source>
</evidence>
<accession>A0AAE0A1D8</accession>
<proteinExistence type="predicted"/>
<protein>
    <recommendedName>
        <fullName evidence="1">AIR9-like A9 domain-containing protein</fullName>
    </recommendedName>
</protein>
<evidence type="ECO:0000313" key="3">
    <source>
        <dbReference type="Proteomes" id="UP001281410"/>
    </source>
</evidence>
<dbReference type="GO" id="GO:0005886">
    <property type="term" value="C:plasma membrane"/>
    <property type="evidence" value="ECO:0007669"/>
    <property type="project" value="TreeGrafter"/>
</dbReference>
<dbReference type="PANTHER" id="PTHR31149">
    <property type="entry name" value="EXPRESSED PROTEIN"/>
    <property type="match status" value="1"/>
</dbReference>
<sequence length="378" mass="40844">MSCHQGLEFRWVAGKVSSFPVVNLEVHGELVEGNIIKKGFAEVAWCGGTPGKGVASWLRRKWNSSPVVIAGAEDEEYQLTIDDIDSSFVFMYTPVTDEGAKGEPQYKYTDFVKAAPPSVSNVHITGDAVEGTTIKGVGEYFGGREGPSKFEWLRENKDTGTVRGICINCIYYGEARENSMVTVTGIVTGGTEGSSRVQWFKTSSSTLDGENGLEALSTSKIAKAFHIPLGAVGYYIVAKYTPMTADGESGEPAYVISERAVERVFLVCLLILVAVGGGSSPNLNFLSITGDCTKGGILTASYCYVGGHERKSIYNWYLHEVEIDYGTLIPEVSGLLQYPINKGAIGKFISFRCIPVRDDGIVGEPRTCMGQECVLLGV</sequence>